<reference evidence="1 2" key="1">
    <citation type="journal article" date="2019" name="Sci. Rep.">
        <title>Orb-weaving spider Araneus ventricosus genome elucidates the spidroin gene catalogue.</title>
        <authorList>
            <person name="Kono N."/>
            <person name="Nakamura H."/>
            <person name="Ohtoshi R."/>
            <person name="Moran D.A.P."/>
            <person name="Shinohara A."/>
            <person name="Yoshida Y."/>
            <person name="Fujiwara M."/>
            <person name="Mori M."/>
            <person name="Tomita M."/>
            <person name="Arakawa K."/>
        </authorList>
    </citation>
    <scope>NUCLEOTIDE SEQUENCE [LARGE SCALE GENOMIC DNA]</scope>
</reference>
<name>A0A4Y2W7X3_ARAVE</name>
<accession>A0A4Y2W7X3</accession>
<dbReference type="AlphaFoldDB" id="A0A4Y2W7X3"/>
<organism evidence="1 2">
    <name type="scientific">Araneus ventricosus</name>
    <name type="common">Orbweaver spider</name>
    <name type="synonym">Epeira ventricosa</name>
    <dbReference type="NCBI Taxonomy" id="182803"/>
    <lineage>
        <taxon>Eukaryota</taxon>
        <taxon>Metazoa</taxon>
        <taxon>Ecdysozoa</taxon>
        <taxon>Arthropoda</taxon>
        <taxon>Chelicerata</taxon>
        <taxon>Arachnida</taxon>
        <taxon>Araneae</taxon>
        <taxon>Araneomorphae</taxon>
        <taxon>Entelegynae</taxon>
        <taxon>Araneoidea</taxon>
        <taxon>Araneidae</taxon>
        <taxon>Araneus</taxon>
    </lineage>
</organism>
<gene>
    <name evidence="1" type="ORF">AVEN_113593_1</name>
</gene>
<protein>
    <submittedName>
        <fullName evidence="1">Uncharacterized protein</fullName>
    </submittedName>
</protein>
<dbReference type="EMBL" id="BGPR01055680">
    <property type="protein sequence ID" value="GBO32230.1"/>
    <property type="molecule type" value="Genomic_DNA"/>
</dbReference>
<dbReference type="Proteomes" id="UP000499080">
    <property type="component" value="Unassembled WGS sequence"/>
</dbReference>
<keyword evidence="2" id="KW-1185">Reference proteome</keyword>
<evidence type="ECO:0000313" key="1">
    <source>
        <dbReference type="EMBL" id="GBO32230.1"/>
    </source>
</evidence>
<comment type="caution">
    <text evidence="1">The sequence shown here is derived from an EMBL/GenBank/DDBJ whole genome shotgun (WGS) entry which is preliminary data.</text>
</comment>
<evidence type="ECO:0000313" key="2">
    <source>
        <dbReference type="Proteomes" id="UP000499080"/>
    </source>
</evidence>
<proteinExistence type="predicted"/>
<sequence length="197" mass="22757">MDLVILNRSQITRTAPELAPPLQVSAPHQRDGVWLTTSELACTRPTYTVESGFGPGVLRLWSRDLATRSPRPPVKHGEAIPNCKQRYICLRYCNDSGNKIITFIRNMSSYNSNLYFIGRRCFHHIFHSLKLRIRVIHRVSIGFQWDGEKEAIREVNRLQSVVYRLHKTILNSSEKKYHVFFLSLLRNNPIVNAASQL</sequence>